<evidence type="ECO:0000313" key="3">
    <source>
        <dbReference type="EMBL" id="KAK6643802.1"/>
    </source>
</evidence>
<protein>
    <recommendedName>
        <fullName evidence="2">MIF4G-like type 2 domain-containing protein</fullName>
    </recommendedName>
</protein>
<proteinExistence type="predicted"/>
<sequence length="251" mass="28772">MTANLPGTSVANQLVAKIKTKCEVREATAILNELPNPAMEDDSGDNRFNPLEIDVFVQTLLYVGSKSFSHSFVAINKFLSMFKTLAESEEAQICILRHLYEVWHQHPQMICVLIDEMLKNQIVKCSAVANWIFSKEMSKEFTRMYLWEILHLTIKKMNKHVTRVSRDLRALTRQRREDRGESESDSDNESKNADGKEKPTAETIDRMEETLEAAQADQKNLFLIIFQVTIVVISRVDYCIDSMPPMMIIPG</sequence>
<dbReference type="GO" id="GO:0005846">
    <property type="term" value="C:nuclear cap binding complex"/>
    <property type="evidence" value="ECO:0007669"/>
    <property type="project" value="InterPro"/>
</dbReference>
<dbReference type="Pfam" id="PF09090">
    <property type="entry name" value="MIF4G_like_2"/>
    <property type="match status" value="1"/>
</dbReference>
<reference evidence="3 4" key="1">
    <citation type="submission" date="2023-10" db="EMBL/GenBank/DDBJ databases">
        <title>Genomes of two closely related lineages of the louse Polyplax serrata with different host specificities.</title>
        <authorList>
            <person name="Martinu J."/>
            <person name="Tarabai H."/>
            <person name="Stefka J."/>
            <person name="Hypsa V."/>
        </authorList>
    </citation>
    <scope>NUCLEOTIDE SEQUENCE [LARGE SCALE GENOMIC DNA]</scope>
    <source>
        <strain evidence="3">HR10_N</strain>
    </source>
</reference>
<feature type="region of interest" description="Disordered" evidence="1">
    <location>
        <begin position="172"/>
        <end position="201"/>
    </location>
</feature>
<dbReference type="PANTHER" id="PTHR12412:SF2">
    <property type="entry name" value="NUCLEAR CAP-BINDING PROTEIN SUBUNIT 1"/>
    <property type="match status" value="1"/>
</dbReference>
<organism evidence="3 4">
    <name type="scientific">Polyplax serrata</name>
    <name type="common">Common mouse louse</name>
    <dbReference type="NCBI Taxonomy" id="468196"/>
    <lineage>
        <taxon>Eukaryota</taxon>
        <taxon>Metazoa</taxon>
        <taxon>Ecdysozoa</taxon>
        <taxon>Arthropoda</taxon>
        <taxon>Hexapoda</taxon>
        <taxon>Insecta</taxon>
        <taxon>Pterygota</taxon>
        <taxon>Neoptera</taxon>
        <taxon>Paraneoptera</taxon>
        <taxon>Psocodea</taxon>
        <taxon>Troctomorpha</taxon>
        <taxon>Phthiraptera</taxon>
        <taxon>Anoplura</taxon>
        <taxon>Polyplacidae</taxon>
        <taxon>Polyplax</taxon>
    </lineage>
</organism>
<dbReference type="Proteomes" id="UP001372834">
    <property type="component" value="Unassembled WGS sequence"/>
</dbReference>
<name>A0AAN8SC87_POLSC</name>
<dbReference type="GO" id="GO:0005634">
    <property type="term" value="C:nucleus"/>
    <property type="evidence" value="ECO:0007669"/>
    <property type="project" value="TreeGrafter"/>
</dbReference>
<dbReference type="SUPFAM" id="SSF48371">
    <property type="entry name" value="ARM repeat"/>
    <property type="match status" value="1"/>
</dbReference>
<dbReference type="GO" id="GO:0000339">
    <property type="term" value="F:RNA cap binding"/>
    <property type="evidence" value="ECO:0007669"/>
    <property type="project" value="InterPro"/>
</dbReference>
<accession>A0AAN8SC87</accession>
<dbReference type="InterPro" id="IPR016024">
    <property type="entry name" value="ARM-type_fold"/>
</dbReference>
<dbReference type="GO" id="GO:0000184">
    <property type="term" value="P:nuclear-transcribed mRNA catabolic process, nonsense-mediated decay"/>
    <property type="evidence" value="ECO:0007669"/>
    <property type="project" value="TreeGrafter"/>
</dbReference>
<gene>
    <name evidence="3" type="ORF">RUM43_000065</name>
</gene>
<dbReference type="InterPro" id="IPR015174">
    <property type="entry name" value="MIF4G-like_typ-2"/>
</dbReference>
<dbReference type="InterPro" id="IPR027159">
    <property type="entry name" value="CBP80"/>
</dbReference>
<dbReference type="PANTHER" id="PTHR12412">
    <property type="entry name" value="CAP BINDING PROTEIN"/>
    <property type="match status" value="1"/>
</dbReference>
<dbReference type="AlphaFoldDB" id="A0AAN8SC87"/>
<feature type="domain" description="MIF4G-like type 2" evidence="2">
    <location>
        <begin position="4"/>
        <end position="236"/>
    </location>
</feature>
<evidence type="ECO:0000256" key="1">
    <source>
        <dbReference type="SAM" id="MobiDB-lite"/>
    </source>
</evidence>
<dbReference type="GO" id="GO:0006406">
    <property type="term" value="P:mRNA export from nucleus"/>
    <property type="evidence" value="ECO:0007669"/>
    <property type="project" value="InterPro"/>
</dbReference>
<comment type="caution">
    <text evidence="3">The sequence shown here is derived from an EMBL/GenBank/DDBJ whole genome shotgun (WGS) entry which is preliminary data.</text>
</comment>
<dbReference type="GO" id="GO:0003729">
    <property type="term" value="F:mRNA binding"/>
    <property type="evidence" value="ECO:0007669"/>
    <property type="project" value="TreeGrafter"/>
</dbReference>
<dbReference type="EMBL" id="JAWJWE010000001">
    <property type="protein sequence ID" value="KAK6643802.1"/>
    <property type="molecule type" value="Genomic_DNA"/>
</dbReference>
<evidence type="ECO:0000313" key="4">
    <source>
        <dbReference type="Proteomes" id="UP001372834"/>
    </source>
</evidence>
<dbReference type="Gene3D" id="1.25.40.180">
    <property type="match status" value="1"/>
</dbReference>
<evidence type="ECO:0000259" key="2">
    <source>
        <dbReference type="Pfam" id="PF09090"/>
    </source>
</evidence>